<gene>
    <name evidence="2" type="ORF">CONLIGDRAFT_649045</name>
</gene>
<reference evidence="2 3" key="1">
    <citation type="submission" date="2016-10" db="EMBL/GenBank/DDBJ databases">
        <title>Draft genome sequence of Coniochaeta ligniaria NRRL30616, a lignocellulolytic fungus for bioabatement of inhibitors in plant biomass hydrolysates.</title>
        <authorList>
            <consortium name="DOE Joint Genome Institute"/>
            <person name="Jimenez D.J."/>
            <person name="Hector R.E."/>
            <person name="Riley R."/>
            <person name="Sun H."/>
            <person name="Grigoriev I.V."/>
            <person name="Van Elsas J.D."/>
            <person name="Nichols N.N."/>
        </authorList>
    </citation>
    <scope>NUCLEOTIDE SEQUENCE [LARGE SCALE GENOMIC DNA]</scope>
    <source>
        <strain evidence="2 3">NRRL 30616</strain>
    </source>
</reference>
<proteinExistence type="predicted"/>
<sequence length="153" mass="16534">MIPIRFQGLLSYQQSNVGQFNPDYPDPQDLGIISDDKTLGFTYILPDSENQIPTLLDTLMSGSALSWWNRELSAKDSEMEEDCQLSFTHSAGDSGKKLLLLPASPHKPGPISGTSPTTTGTQTSGNGADLCRRTPGTPGKWHSSMKPTILGKP</sequence>
<evidence type="ECO:0000313" key="2">
    <source>
        <dbReference type="EMBL" id="OIW24298.1"/>
    </source>
</evidence>
<evidence type="ECO:0000256" key="1">
    <source>
        <dbReference type="SAM" id="MobiDB-lite"/>
    </source>
</evidence>
<dbReference type="InParanoid" id="A0A1J7J9T4"/>
<dbReference type="Proteomes" id="UP000182658">
    <property type="component" value="Unassembled WGS sequence"/>
</dbReference>
<accession>A0A1J7J9T4</accession>
<protein>
    <submittedName>
        <fullName evidence="2">Uncharacterized protein</fullName>
    </submittedName>
</protein>
<dbReference type="AlphaFoldDB" id="A0A1J7J9T4"/>
<dbReference type="OrthoDB" id="4707307at2759"/>
<evidence type="ECO:0000313" key="3">
    <source>
        <dbReference type="Proteomes" id="UP000182658"/>
    </source>
</evidence>
<feature type="compositionally biased region" description="Low complexity" evidence="1">
    <location>
        <begin position="109"/>
        <end position="127"/>
    </location>
</feature>
<organism evidence="2 3">
    <name type="scientific">Coniochaeta ligniaria NRRL 30616</name>
    <dbReference type="NCBI Taxonomy" id="1408157"/>
    <lineage>
        <taxon>Eukaryota</taxon>
        <taxon>Fungi</taxon>
        <taxon>Dikarya</taxon>
        <taxon>Ascomycota</taxon>
        <taxon>Pezizomycotina</taxon>
        <taxon>Sordariomycetes</taxon>
        <taxon>Sordariomycetidae</taxon>
        <taxon>Coniochaetales</taxon>
        <taxon>Coniochaetaceae</taxon>
        <taxon>Coniochaeta</taxon>
    </lineage>
</organism>
<feature type="region of interest" description="Disordered" evidence="1">
    <location>
        <begin position="96"/>
        <end position="153"/>
    </location>
</feature>
<dbReference type="EMBL" id="KV875104">
    <property type="protein sequence ID" value="OIW24298.1"/>
    <property type="molecule type" value="Genomic_DNA"/>
</dbReference>
<keyword evidence="3" id="KW-1185">Reference proteome</keyword>
<name>A0A1J7J9T4_9PEZI</name>